<name>A0A8J7GK73_9ACTN</name>
<dbReference type="AlphaFoldDB" id="A0A8J7GK73"/>
<organism evidence="1 2">
    <name type="scientific">Longispora fulva</name>
    <dbReference type="NCBI Taxonomy" id="619741"/>
    <lineage>
        <taxon>Bacteria</taxon>
        <taxon>Bacillati</taxon>
        <taxon>Actinomycetota</taxon>
        <taxon>Actinomycetes</taxon>
        <taxon>Micromonosporales</taxon>
        <taxon>Micromonosporaceae</taxon>
        <taxon>Longispora</taxon>
    </lineage>
</organism>
<proteinExistence type="predicted"/>
<sequence length="214" mass="23518">MYATREGLVGKNTANGHVITSRDHFVSLPSRRGLSAKGSGDRTVQVCADGGRCEYAPVWDVGPWNTHDDYWDPDRQEWGDLPRGVPQAQAAWYDDYNGKKDEFGRTVDNPAGLDLADGTFWDGLQLDTNAWVTVTFLWSGVSPGAGQAQGLINLRSGPGTDYRVVGYAAPYAVLPVECQTQGEWISSTDRWDKLFGGQYVTHAYVTDEVEPPPC</sequence>
<protein>
    <recommendedName>
        <fullName evidence="3">Secreted protein</fullName>
    </recommendedName>
</protein>
<keyword evidence="2" id="KW-1185">Reference proteome</keyword>
<evidence type="ECO:0008006" key="3">
    <source>
        <dbReference type="Google" id="ProtNLM"/>
    </source>
</evidence>
<dbReference type="EMBL" id="JADOUF010000001">
    <property type="protein sequence ID" value="MBG6139135.1"/>
    <property type="molecule type" value="Genomic_DNA"/>
</dbReference>
<evidence type="ECO:0000313" key="1">
    <source>
        <dbReference type="EMBL" id="MBG6139135.1"/>
    </source>
</evidence>
<evidence type="ECO:0000313" key="2">
    <source>
        <dbReference type="Proteomes" id="UP000622552"/>
    </source>
</evidence>
<accession>A0A8J7GK73</accession>
<comment type="caution">
    <text evidence="1">The sequence shown here is derived from an EMBL/GenBank/DDBJ whole genome shotgun (WGS) entry which is preliminary data.</text>
</comment>
<dbReference type="RefSeq" id="WP_197005821.1">
    <property type="nucleotide sequence ID" value="NZ_BONS01000012.1"/>
</dbReference>
<gene>
    <name evidence="1" type="ORF">IW245_005329</name>
</gene>
<reference evidence="1" key="1">
    <citation type="submission" date="2020-11" db="EMBL/GenBank/DDBJ databases">
        <title>Sequencing the genomes of 1000 actinobacteria strains.</title>
        <authorList>
            <person name="Klenk H.-P."/>
        </authorList>
    </citation>
    <scope>NUCLEOTIDE SEQUENCE</scope>
    <source>
        <strain evidence="1">DSM 45356</strain>
    </source>
</reference>
<dbReference type="Proteomes" id="UP000622552">
    <property type="component" value="Unassembled WGS sequence"/>
</dbReference>